<reference evidence="3" key="3">
    <citation type="journal article" date="2019" name="Microbiol. Resour. Announc.">
        <title>Draft Genome Sequences of Type Strains of Gordonibacter faecihominis, Paraeggerthella hongkongensis, Parvibacter caecicola,Slackia equolifaciens, Slackia faecicanis, and Slackia isoflavoniconvertens.</title>
        <authorList>
            <person name="Danylec N."/>
            <person name="Stoll D.A."/>
            <person name="Dotsch A."/>
            <person name="Huch M."/>
        </authorList>
    </citation>
    <scope>NUCLEOTIDE SEQUENCE</scope>
    <source>
        <strain evidence="3">DSM 16107</strain>
    </source>
</reference>
<evidence type="ECO:0000313" key="5">
    <source>
        <dbReference type="Proteomes" id="UP000270112"/>
    </source>
</evidence>
<feature type="region of interest" description="Disordered" evidence="1">
    <location>
        <begin position="1"/>
        <end position="38"/>
    </location>
</feature>
<name>A0A3N0J247_9ACTN</name>
<feature type="compositionally biased region" description="Basic and acidic residues" evidence="1">
    <location>
        <begin position="1"/>
        <end position="28"/>
    </location>
</feature>
<dbReference type="Proteomes" id="UP000253817">
    <property type="component" value="Unassembled WGS sequence"/>
</dbReference>
<evidence type="ECO:0000313" key="4">
    <source>
        <dbReference type="Proteomes" id="UP000253817"/>
    </source>
</evidence>
<evidence type="ECO:0000313" key="2">
    <source>
        <dbReference type="EMBL" id="RDB69868.1"/>
    </source>
</evidence>
<accession>A0A3N0J247</accession>
<comment type="caution">
    <text evidence="3">The sequence shown here is derived from an EMBL/GenBank/DDBJ whole genome shotgun (WGS) entry which is preliminary data.</text>
</comment>
<evidence type="ECO:0000313" key="3">
    <source>
        <dbReference type="EMBL" id="RNM42770.1"/>
    </source>
</evidence>
<dbReference type="EMBL" id="QICC01000007">
    <property type="protein sequence ID" value="RNM42770.1"/>
    <property type="molecule type" value="Genomic_DNA"/>
</dbReference>
<protein>
    <submittedName>
        <fullName evidence="3">Uncharacterized protein</fullName>
    </submittedName>
</protein>
<reference evidence="2 4" key="1">
    <citation type="journal article" date="2018" name="Elife">
        <title>Discovery and characterization of a prevalent human gut bacterial enzyme sufficient for the inactivation of a family of plant toxins.</title>
        <authorList>
            <person name="Koppel N."/>
            <person name="Bisanz J.E."/>
            <person name="Pandelia M.E."/>
            <person name="Turnbaugh P.J."/>
            <person name="Balskus E.P."/>
        </authorList>
    </citation>
    <scope>NUCLEOTIDE SEQUENCE [LARGE SCALE GENOMIC DNA]</scope>
    <source>
        <strain evidence="2 4">DSM 16107</strain>
    </source>
</reference>
<dbReference type="Proteomes" id="UP000270112">
    <property type="component" value="Unassembled WGS sequence"/>
</dbReference>
<gene>
    <name evidence="2" type="ORF">C1876_05610</name>
    <name evidence="3" type="ORF">DMP09_03260</name>
</gene>
<dbReference type="AlphaFoldDB" id="A0A3N0J247"/>
<keyword evidence="4" id="KW-1185">Reference proteome</keyword>
<sequence>MMKLEGPDRRMRDSPMYNSKDKSHRELENLGSDEAASSSYSAISSLSMAFASDGGDALSQ</sequence>
<organism evidence="3 5">
    <name type="scientific">Eggerthella sinensis</name>
    <dbReference type="NCBI Taxonomy" id="242230"/>
    <lineage>
        <taxon>Bacteria</taxon>
        <taxon>Bacillati</taxon>
        <taxon>Actinomycetota</taxon>
        <taxon>Coriobacteriia</taxon>
        <taxon>Eggerthellales</taxon>
        <taxon>Eggerthellaceae</taxon>
        <taxon>Eggerthella</taxon>
    </lineage>
</organism>
<dbReference type="EMBL" id="PPTT01000007">
    <property type="protein sequence ID" value="RDB69868.1"/>
    <property type="molecule type" value="Genomic_DNA"/>
</dbReference>
<proteinExistence type="predicted"/>
<reference evidence="5" key="2">
    <citation type="submission" date="2018-05" db="EMBL/GenBank/DDBJ databases">
        <title>Genome Sequencing of selected type strains of the family Eggerthellaceae.</title>
        <authorList>
            <person name="Danylec N."/>
            <person name="Stoll D.A."/>
            <person name="Doetsch A."/>
            <person name="Huch M."/>
        </authorList>
    </citation>
    <scope>NUCLEOTIDE SEQUENCE [LARGE SCALE GENOMIC DNA]</scope>
    <source>
        <strain evidence="5">DSM 16107</strain>
    </source>
</reference>
<evidence type="ECO:0000256" key="1">
    <source>
        <dbReference type="SAM" id="MobiDB-lite"/>
    </source>
</evidence>